<keyword evidence="1" id="KW-0175">Coiled coil</keyword>
<keyword evidence="3" id="KW-1185">Reference proteome</keyword>
<accession>A0A8K1FJJ3</accession>
<name>A0A8K1FJJ3_PYTOL</name>
<evidence type="ECO:0000313" key="3">
    <source>
        <dbReference type="Proteomes" id="UP000794436"/>
    </source>
</evidence>
<comment type="caution">
    <text evidence="2">The sequence shown here is derived from an EMBL/GenBank/DDBJ whole genome shotgun (WGS) entry which is preliminary data.</text>
</comment>
<protein>
    <submittedName>
        <fullName evidence="2">Uncharacterized protein</fullName>
    </submittedName>
</protein>
<gene>
    <name evidence="2" type="ORF">Poli38472_000835</name>
</gene>
<organism evidence="2 3">
    <name type="scientific">Pythium oligandrum</name>
    <name type="common">Mycoparasitic fungus</name>
    <dbReference type="NCBI Taxonomy" id="41045"/>
    <lineage>
        <taxon>Eukaryota</taxon>
        <taxon>Sar</taxon>
        <taxon>Stramenopiles</taxon>
        <taxon>Oomycota</taxon>
        <taxon>Peronosporomycetes</taxon>
        <taxon>Pythiales</taxon>
        <taxon>Pythiaceae</taxon>
        <taxon>Pythium</taxon>
    </lineage>
</organism>
<sequence>MDIDRAIEQLNALKLQPTANGNQVEHHHHQHPPCVQMRQRLQSEYEAKTREQELYVQRMQHEMQQMEQRLASLTQQNELLKKAVGSIDTYQAQVADQQTVIDGLREQVQQLRLTNYRLQYMVQQNERSGTSPFLPPPPPDIF</sequence>
<dbReference type="EMBL" id="SPLM01000108">
    <property type="protein sequence ID" value="TMW60793.1"/>
    <property type="molecule type" value="Genomic_DNA"/>
</dbReference>
<dbReference type="OrthoDB" id="159835at2759"/>
<evidence type="ECO:0000313" key="2">
    <source>
        <dbReference type="EMBL" id="TMW60793.1"/>
    </source>
</evidence>
<dbReference type="Proteomes" id="UP000794436">
    <property type="component" value="Unassembled WGS sequence"/>
</dbReference>
<evidence type="ECO:0000256" key="1">
    <source>
        <dbReference type="SAM" id="Coils"/>
    </source>
</evidence>
<feature type="coiled-coil region" evidence="1">
    <location>
        <begin position="49"/>
        <end position="114"/>
    </location>
</feature>
<dbReference type="AlphaFoldDB" id="A0A8K1FJJ3"/>
<proteinExistence type="predicted"/>
<reference evidence="2" key="1">
    <citation type="submission" date="2019-03" db="EMBL/GenBank/DDBJ databases">
        <title>Long read genome sequence of the mycoparasitic Pythium oligandrum ATCC 38472 isolated from sugarbeet rhizosphere.</title>
        <authorList>
            <person name="Gaulin E."/>
        </authorList>
    </citation>
    <scope>NUCLEOTIDE SEQUENCE</scope>
    <source>
        <strain evidence="2">ATCC 38472_TT</strain>
    </source>
</reference>